<evidence type="ECO:0000256" key="8">
    <source>
        <dbReference type="SAM" id="Phobius"/>
    </source>
</evidence>
<evidence type="ECO:0000256" key="3">
    <source>
        <dbReference type="ARBA" id="ARBA00022448"/>
    </source>
</evidence>
<dbReference type="EMBL" id="AEUD01000012">
    <property type="protein sequence ID" value="EGD54350.1"/>
    <property type="molecule type" value="Genomic_DNA"/>
</dbReference>
<dbReference type="InterPro" id="IPR036259">
    <property type="entry name" value="MFS_trans_sf"/>
</dbReference>
<dbReference type="RefSeq" id="WP_009679948.1">
    <property type="nucleotide sequence ID" value="NZ_AEUD01000012.1"/>
</dbReference>
<evidence type="ECO:0000256" key="4">
    <source>
        <dbReference type="ARBA" id="ARBA00022475"/>
    </source>
</evidence>
<dbReference type="PANTHER" id="PTHR42718:SF9">
    <property type="entry name" value="MAJOR FACILITATOR SUPERFAMILY MULTIDRUG TRANSPORTER MFSC"/>
    <property type="match status" value="1"/>
</dbReference>
<evidence type="ECO:0000313" key="10">
    <source>
        <dbReference type="EMBL" id="EGD54350.1"/>
    </source>
</evidence>
<gene>
    <name evidence="10" type="ORF">SCNU_13739</name>
</gene>
<dbReference type="Proteomes" id="UP000035065">
    <property type="component" value="Unassembled WGS sequence"/>
</dbReference>
<keyword evidence="4" id="KW-1003">Cell membrane</keyword>
<feature type="transmembrane region" description="Helical" evidence="8">
    <location>
        <begin position="216"/>
        <end position="234"/>
    </location>
</feature>
<dbReference type="InterPro" id="IPR020846">
    <property type="entry name" value="MFS_dom"/>
</dbReference>
<dbReference type="Gene3D" id="1.20.1250.20">
    <property type="entry name" value="MFS general substrate transporter like domains"/>
    <property type="match status" value="1"/>
</dbReference>
<feature type="transmembrane region" description="Helical" evidence="8">
    <location>
        <begin position="183"/>
        <end position="204"/>
    </location>
</feature>
<feature type="transmembrane region" description="Helical" evidence="8">
    <location>
        <begin position="379"/>
        <end position="401"/>
    </location>
</feature>
<dbReference type="eggNOG" id="COG0477">
    <property type="taxonomic scope" value="Bacteria"/>
</dbReference>
<dbReference type="PANTHER" id="PTHR42718">
    <property type="entry name" value="MAJOR FACILITATOR SUPERFAMILY MULTIDRUG TRANSPORTER MFSC"/>
    <property type="match status" value="1"/>
</dbReference>
<sequence>MTSRTLPGGLDIRPARSAEPARPGARRLALAVIGVGTMMTFINVSSTIGALSAIAGDLHSSPTATVWISSMYSLVVATFILAAGTAADLFGRRAVFMAGAAAFVLGSGVAVLAPSTGVLIAAQAVMGLGGACVLPAGLSAISELFPDPAERTGAVSIWAASSGVGVAVGPVAAGVLIDAWSWHAVFLVNVVLGAATLIGALAVIPESRQRSRRLDPVGIVLATVAIGSLTFGIIEGRSRGYSSPVILAADVLACAALIAFVRYELRRTDPMLDVRLFRSASFSSVMGVAAVTMFGFTGGSLMVVLYLQRVQGTDALGAGLRILIMFVPFVVVSPLAARLVRRLGFKVLITAGLVMMAVGVLLFLLAGPQSGLGPLVPGLIVAGIGSGLLIAPSTAAAMISVSHRQAGMASSAVNMFRQLGNVLGTAVLGTVLTSQYATALARRLADAEPAERAVPEAFTEAFHSGTLVAGAVLLAAAVPAFLFIRSRPAAA</sequence>
<dbReference type="InterPro" id="IPR005829">
    <property type="entry name" value="Sugar_transporter_CS"/>
</dbReference>
<feature type="transmembrane region" description="Helical" evidence="8">
    <location>
        <begin position="422"/>
        <end position="441"/>
    </location>
</feature>
<evidence type="ECO:0000256" key="2">
    <source>
        <dbReference type="ARBA" id="ARBA00008537"/>
    </source>
</evidence>
<feature type="transmembrane region" description="Helical" evidence="8">
    <location>
        <begin position="94"/>
        <end position="113"/>
    </location>
</feature>
<keyword evidence="7 8" id="KW-0472">Membrane</keyword>
<dbReference type="SUPFAM" id="SSF103473">
    <property type="entry name" value="MFS general substrate transporter"/>
    <property type="match status" value="1"/>
</dbReference>
<dbReference type="Gene3D" id="1.20.1720.10">
    <property type="entry name" value="Multidrug resistance protein D"/>
    <property type="match status" value="1"/>
</dbReference>
<feature type="transmembrane region" description="Helical" evidence="8">
    <location>
        <begin position="461"/>
        <end position="484"/>
    </location>
</feature>
<feature type="transmembrane region" description="Helical" evidence="8">
    <location>
        <begin position="240"/>
        <end position="261"/>
    </location>
</feature>
<evidence type="ECO:0000259" key="9">
    <source>
        <dbReference type="PROSITE" id="PS50850"/>
    </source>
</evidence>
<proteinExistence type="inferred from homology"/>
<keyword evidence="6 8" id="KW-1133">Transmembrane helix</keyword>
<dbReference type="AlphaFoldDB" id="F1YLF6"/>
<organism evidence="10 11">
    <name type="scientific">Gordonia neofelifaecis NRRL B-59395</name>
    <dbReference type="NCBI Taxonomy" id="644548"/>
    <lineage>
        <taxon>Bacteria</taxon>
        <taxon>Bacillati</taxon>
        <taxon>Actinomycetota</taxon>
        <taxon>Actinomycetes</taxon>
        <taxon>Mycobacteriales</taxon>
        <taxon>Gordoniaceae</taxon>
        <taxon>Gordonia</taxon>
    </lineage>
</organism>
<dbReference type="GO" id="GO:0005886">
    <property type="term" value="C:plasma membrane"/>
    <property type="evidence" value="ECO:0007669"/>
    <property type="project" value="UniProtKB-SubCell"/>
</dbReference>
<evidence type="ECO:0000256" key="6">
    <source>
        <dbReference type="ARBA" id="ARBA00022989"/>
    </source>
</evidence>
<comment type="similarity">
    <text evidence="2">Belongs to the major facilitator superfamily. EmrB family.</text>
</comment>
<dbReference type="PROSITE" id="PS00216">
    <property type="entry name" value="SUGAR_TRANSPORT_1"/>
    <property type="match status" value="1"/>
</dbReference>
<name>F1YLF6_9ACTN</name>
<dbReference type="CDD" id="cd17321">
    <property type="entry name" value="MFS_MMR_MDR_like"/>
    <property type="match status" value="1"/>
</dbReference>
<feature type="transmembrane region" description="Helical" evidence="8">
    <location>
        <begin position="28"/>
        <end position="54"/>
    </location>
</feature>
<feature type="transmembrane region" description="Helical" evidence="8">
    <location>
        <begin position="66"/>
        <end position="87"/>
    </location>
</feature>
<feature type="transmembrane region" description="Helical" evidence="8">
    <location>
        <begin position="153"/>
        <end position="177"/>
    </location>
</feature>
<keyword evidence="5 8" id="KW-0812">Transmembrane</keyword>
<dbReference type="NCBIfam" id="TIGR00711">
    <property type="entry name" value="efflux_EmrB"/>
    <property type="match status" value="1"/>
</dbReference>
<comment type="caution">
    <text evidence="10">The sequence shown here is derived from an EMBL/GenBank/DDBJ whole genome shotgun (WGS) entry which is preliminary data.</text>
</comment>
<evidence type="ECO:0000313" key="11">
    <source>
        <dbReference type="Proteomes" id="UP000035065"/>
    </source>
</evidence>
<feature type="transmembrane region" description="Helical" evidence="8">
    <location>
        <begin position="119"/>
        <end position="141"/>
    </location>
</feature>
<dbReference type="Pfam" id="PF07690">
    <property type="entry name" value="MFS_1"/>
    <property type="match status" value="1"/>
</dbReference>
<dbReference type="PROSITE" id="PS50850">
    <property type="entry name" value="MFS"/>
    <property type="match status" value="1"/>
</dbReference>
<feature type="domain" description="Major facilitator superfamily (MFS) profile" evidence="9">
    <location>
        <begin position="29"/>
        <end position="488"/>
    </location>
</feature>
<evidence type="ECO:0000256" key="1">
    <source>
        <dbReference type="ARBA" id="ARBA00004651"/>
    </source>
</evidence>
<protein>
    <submittedName>
        <fullName evidence="10">Drug resistance transporter, EmrB/QacA subfamily protein</fullName>
    </submittedName>
</protein>
<evidence type="ECO:0000256" key="5">
    <source>
        <dbReference type="ARBA" id="ARBA00022692"/>
    </source>
</evidence>
<comment type="subcellular location">
    <subcellularLocation>
        <location evidence="1">Cell membrane</location>
        <topology evidence="1">Multi-pass membrane protein</topology>
    </subcellularLocation>
</comment>
<feature type="transmembrane region" description="Helical" evidence="8">
    <location>
        <begin position="282"/>
        <end position="307"/>
    </location>
</feature>
<dbReference type="InterPro" id="IPR004638">
    <property type="entry name" value="EmrB-like"/>
</dbReference>
<feature type="transmembrane region" description="Helical" evidence="8">
    <location>
        <begin position="347"/>
        <end position="367"/>
    </location>
</feature>
<dbReference type="GO" id="GO:0022857">
    <property type="term" value="F:transmembrane transporter activity"/>
    <property type="evidence" value="ECO:0007669"/>
    <property type="project" value="InterPro"/>
</dbReference>
<dbReference type="InterPro" id="IPR011701">
    <property type="entry name" value="MFS"/>
</dbReference>
<evidence type="ECO:0000256" key="7">
    <source>
        <dbReference type="ARBA" id="ARBA00023136"/>
    </source>
</evidence>
<accession>F1YLF6</accession>
<keyword evidence="11" id="KW-1185">Reference proteome</keyword>
<dbReference type="STRING" id="644548.SCNU_13739"/>
<reference evidence="10 11" key="1">
    <citation type="journal article" date="2011" name="J. Bacteriol.">
        <title>Draft Genome Sequence of Gordonia neofelifaecis NRRL B-59395, a Cholesterol-Degrading Actinomycete.</title>
        <authorList>
            <person name="Ge F."/>
            <person name="Li W."/>
            <person name="Chen G."/>
            <person name="Liu Y."/>
            <person name="Zhang G."/>
            <person name="Yong B."/>
            <person name="Wang Q."/>
            <person name="Wang N."/>
            <person name="Huang Z."/>
            <person name="Li W."/>
            <person name="Wang J."/>
            <person name="Wu C."/>
            <person name="Xie Q."/>
            <person name="Liu G."/>
        </authorList>
    </citation>
    <scope>NUCLEOTIDE SEQUENCE [LARGE SCALE GENOMIC DNA]</scope>
    <source>
        <strain evidence="10 11">NRRL B-59395</strain>
    </source>
</reference>
<keyword evidence="3" id="KW-0813">Transport</keyword>
<dbReference type="OrthoDB" id="9781469at2"/>
<feature type="transmembrane region" description="Helical" evidence="8">
    <location>
        <begin position="319"/>
        <end position="340"/>
    </location>
</feature>